<dbReference type="InterPro" id="IPR054464">
    <property type="entry name" value="ULD_fung"/>
</dbReference>
<organism evidence="3 4">
    <name type="scientific">Paraphaeosphaeria minitans</name>
    <dbReference type="NCBI Taxonomy" id="565426"/>
    <lineage>
        <taxon>Eukaryota</taxon>
        <taxon>Fungi</taxon>
        <taxon>Dikarya</taxon>
        <taxon>Ascomycota</taxon>
        <taxon>Pezizomycotina</taxon>
        <taxon>Dothideomycetes</taxon>
        <taxon>Pleosporomycetidae</taxon>
        <taxon>Pleosporales</taxon>
        <taxon>Massarineae</taxon>
        <taxon>Didymosphaeriaceae</taxon>
        <taxon>Paraphaeosphaeria</taxon>
    </lineage>
</organism>
<name>A0A9P6KU54_9PLEO</name>
<dbReference type="Pfam" id="PF22893">
    <property type="entry name" value="ULD_2"/>
    <property type="match status" value="1"/>
</dbReference>
<feature type="domain" description="Ubiquitin-like" evidence="2">
    <location>
        <begin position="1"/>
        <end position="57"/>
    </location>
</feature>
<dbReference type="AlphaFoldDB" id="A0A9P6KU54"/>
<accession>A0A9P6KU54</accession>
<dbReference type="OrthoDB" id="3045089at2759"/>
<evidence type="ECO:0000313" key="3">
    <source>
        <dbReference type="EMBL" id="KAF9738626.1"/>
    </source>
</evidence>
<evidence type="ECO:0000256" key="1">
    <source>
        <dbReference type="SAM" id="MobiDB-lite"/>
    </source>
</evidence>
<feature type="region of interest" description="Disordered" evidence="1">
    <location>
        <begin position="60"/>
        <end position="81"/>
    </location>
</feature>
<keyword evidence="4" id="KW-1185">Reference proteome</keyword>
<sequence>MEQLIKQAFLHVEVIGPHLHEGNHDLVGPEGEIILSQVWKSMVQPGWAINMHMWPMPEPPPLPQPLKQPDILKRDSGWRWG</sequence>
<dbReference type="Proteomes" id="UP000756921">
    <property type="component" value="Unassembled WGS sequence"/>
</dbReference>
<evidence type="ECO:0000313" key="4">
    <source>
        <dbReference type="Proteomes" id="UP000756921"/>
    </source>
</evidence>
<proteinExistence type="predicted"/>
<gene>
    <name evidence="3" type="ORF">PMIN01_03909</name>
</gene>
<feature type="compositionally biased region" description="Basic and acidic residues" evidence="1">
    <location>
        <begin position="70"/>
        <end position="81"/>
    </location>
</feature>
<comment type="caution">
    <text evidence="3">The sequence shown here is derived from an EMBL/GenBank/DDBJ whole genome shotgun (WGS) entry which is preliminary data.</text>
</comment>
<evidence type="ECO:0000259" key="2">
    <source>
        <dbReference type="Pfam" id="PF22893"/>
    </source>
</evidence>
<reference evidence="3" key="1">
    <citation type="journal article" date="2020" name="Mol. Plant Microbe Interact.">
        <title>Genome Sequence of the Biocontrol Agent Coniothyrium minitans strain Conio (IMI 134523).</title>
        <authorList>
            <person name="Patel D."/>
            <person name="Shittu T.A."/>
            <person name="Baroncelli R."/>
            <person name="Muthumeenakshi S."/>
            <person name="Osborne T.H."/>
            <person name="Janganan T.K."/>
            <person name="Sreenivasaprasad S."/>
        </authorList>
    </citation>
    <scope>NUCLEOTIDE SEQUENCE</scope>
    <source>
        <strain evidence="3">Conio</strain>
    </source>
</reference>
<dbReference type="EMBL" id="WJXW01000003">
    <property type="protein sequence ID" value="KAF9738626.1"/>
    <property type="molecule type" value="Genomic_DNA"/>
</dbReference>
<protein>
    <recommendedName>
        <fullName evidence="2">Ubiquitin-like domain-containing protein</fullName>
    </recommendedName>
</protein>